<sequence>MRSLNEWLEAYAESHQNPTNKMIHWVCVPAIMFSIIGIIWSFSTTAVFVIMAITMIFYLMLSLPLSLAIIGVYAAMAFVADAMGESLLMVSIAIFVVSWILQFVGHKVEGKKPSFFEDIQFLLVGPLWCLSFLFGKWNLRF</sequence>
<evidence type="ECO:0000313" key="3">
    <source>
        <dbReference type="Proteomes" id="UP000028073"/>
    </source>
</evidence>
<dbReference type="PANTHER" id="PTHR28026">
    <property type="entry name" value="DUF962 DOMAIN PROTEIN (AFU_ORTHOLOGUE AFUA_8G05310)"/>
    <property type="match status" value="1"/>
</dbReference>
<evidence type="ECO:0008006" key="4">
    <source>
        <dbReference type="Google" id="ProtNLM"/>
    </source>
</evidence>
<feature type="transmembrane region" description="Helical" evidence="1">
    <location>
        <begin position="119"/>
        <end position="139"/>
    </location>
</feature>
<feature type="transmembrane region" description="Helical" evidence="1">
    <location>
        <begin position="87"/>
        <end position="104"/>
    </location>
</feature>
<protein>
    <recommendedName>
        <fullName evidence="4">PRS2 protein</fullName>
    </recommendedName>
</protein>
<keyword evidence="1" id="KW-1133">Transmembrane helix</keyword>
<dbReference type="OrthoDB" id="5515308at2"/>
<organism evidence="2 3">
    <name type="scientific">Endozoicomonas numazuensis</name>
    <dbReference type="NCBI Taxonomy" id="1137799"/>
    <lineage>
        <taxon>Bacteria</taxon>
        <taxon>Pseudomonadati</taxon>
        <taxon>Pseudomonadota</taxon>
        <taxon>Gammaproteobacteria</taxon>
        <taxon>Oceanospirillales</taxon>
        <taxon>Endozoicomonadaceae</taxon>
        <taxon>Endozoicomonas</taxon>
    </lineage>
</organism>
<proteinExistence type="predicted"/>
<dbReference type="RefSeq" id="WP_034838014.1">
    <property type="nucleotide sequence ID" value="NZ_JOKH01000003.1"/>
</dbReference>
<keyword evidence="3" id="KW-1185">Reference proteome</keyword>
<keyword evidence="1" id="KW-0812">Transmembrane</keyword>
<evidence type="ECO:0000313" key="2">
    <source>
        <dbReference type="EMBL" id="KEQ17587.1"/>
    </source>
</evidence>
<dbReference type="InterPro" id="IPR009305">
    <property type="entry name" value="Mpo1-like"/>
</dbReference>
<gene>
    <name evidence="2" type="ORF">GZ78_17810</name>
</gene>
<accession>A0A081NGL4</accession>
<dbReference type="Proteomes" id="UP000028073">
    <property type="component" value="Unassembled WGS sequence"/>
</dbReference>
<dbReference type="AlphaFoldDB" id="A0A081NGL4"/>
<dbReference type="PANTHER" id="PTHR28026:SF9">
    <property type="entry name" value="2-HYDROXY-PALMITIC ACID DIOXYGENASE MPO1"/>
    <property type="match status" value="1"/>
</dbReference>
<dbReference type="eggNOG" id="COG4539">
    <property type="taxonomic scope" value="Bacteria"/>
</dbReference>
<name>A0A081NGL4_9GAMM</name>
<dbReference type="GO" id="GO:0016020">
    <property type="term" value="C:membrane"/>
    <property type="evidence" value="ECO:0007669"/>
    <property type="project" value="GOC"/>
</dbReference>
<evidence type="ECO:0000256" key="1">
    <source>
        <dbReference type="SAM" id="Phobius"/>
    </source>
</evidence>
<feature type="transmembrane region" description="Helical" evidence="1">
    <location>
        <begin position="22"/>
        <end position="42"/>
    </location>
</feature>
<reference evidence="2 3" key="1">
    <citation type="submission" date="2014-06" db="EMBL/GenBank/DDBJ databases">
        <title>Whole Genome Sequences of Three Symbiotic Endozoicomonas Bacteria.</title>
        <authorList>
            <person name="Neave M.J."/>
            <person name="Apprill A."/>
            <person name="Voolstra C.R."/>
        </authorList>
    </citation>
    <scope>NUCLEOTIDE SEQUENCE [LARGE SCALE GENOMIC DNA]</scope>
    <source>
        <strain evidence="2 3">DSM 25634</strain>
    </source>
</reference>
<comment type="caution">
    <text evidence="2">The sequence shown here is derived from an EMBL/GenBank/DDBJ whole genome shotgun (WGS) entry which is preliminary data.</text>
</comment>
<keyword evidence="1" id="KW-0472">Membrane</keyword>
<feature type="transmembrane region" description="Helical" evidence="1">
    <location>
        <begin position="48"/>
        <end position="75"/>
    </location>
</feature>
<dbReference type="GO" id="GO:0046521">
    <property type="term" value="P:sphingoid catabolic process"/>
    <property type="evidence" value="ECO:0007669"/>
    <property type="project" value="TreeGrafter"/>
</dbReference>
<dbReference type="Pfam" id="PF06127">
    <property type="entry name" value="Mpo1-like"/>
    <property type="match status" value="1"/>
</dbReference>
<dbReference type="EMBL" id="JOKH01000003">
    <property type="protein sequence ID" value="KEQ17587.1"/>
    <property type="molecule type" value="Genomic_DNA"/>
</dbReference>